<comment type="caution">
    <text evidence="2">The sequence shown here is derived from an EMBL/GenBank/DDBJ whole genome shotgun (WGS) entry which is preliminary data.</text>
</comment>
<feature type="region of interest" description="Disordered" evidence="1">
    <location>
        <begin position="1"/>
        <end position="29"/>
    </location>
</feature>
<gene>
    <name evidence="2" type="ORF">R1flu_023813</name>
</gene>
<dbReference type="AlphaFoldDB" id="A0ABD1XW23"/>
<organism evidence="2 3">
    <name type="scientific">Riccia fluitans</name>
    <dbReference type="NCBI Taxonomy" id="41844"/>
    <lineage>
        <taxon>Eukaryota</taxon>
        <taxon>Viridiplantae</taxon>
        <taxon>Streptophyta</taxon>
        <taxon>Embryophyta</taxon>
        <taxon>Marchantiophyta</taxon>
        <taxon>Marchantiopsida</taxon>
        <taxon>Marchantiidae</taxon>
        <taxon>Marchantiales</taxon>
        <taxon>Ricciaceae</taxon>
        <taxon>Riccia</taxon>
    </lineage>
</organism>
<feature type="compositionally biased region" description="Polar residues" evidence="1">
    <location>
        <begin position="85"/>
        <end position="100"/>
    </location>
</feature>
<reference evidence="2 3" key="1">
    <citation type="submission" date="2024-09" db="EMBL/GenBank/DDBJ databases">
        <title>Chromosome-scale assembly of Riccia fluitans.</title>
        <authorList>
            <person name="Paukszto L."/>
            <person name="Sawicki J."/>
            <person name="Karawczyk K."/>
            <person name="Piernik-Szablinska J."/>
            <person name="Szczecinska M."/>
            <person name="Mazdziarz M."/>
        </authorList>
    </citation>
    <scope>NUCLEOTIDE SEQUENCE [LARGE SCALE GENOMIC DNA]</scope>
    <source>
        <strain evidence="2">Rf_01</strain>
        <tissue evidence="2">Aerial parts of the thallus</tissue>
    </source>
</reference>
<dbReference type="Proteomes" id="UP001605036">
    <property type="component" value="Unassembled WGS sequence"/>
</dbReference>
<feature type="region of interest" description="Disordered" evidence="1">
    <location>
        <begin position="67"/>
        <end position="114"/>
    </location>
</feature>
<evidence type="ECO:0000313" key="3">
    <source>
        <dbReference type="Proteomes" id="UP001605036"/>
    </source>
</evidence>
<protein>
    <submittedName>
        <fullName evidence="2">Uncharacterized protein</fullName>
    </submittedName>
</protein>
<sequence length="114" mass="13093">MSMRRQWRNGNVGRKADNAKRSSGKTLETEMRLIANDGRSKRALKVGREQDEAETARKVPVVRSYVGASVGRRRNVERVERPQEQALTKNDVQMTWQNGSKAKPERNPQMSRKN</sequence>
<evidence type="ECO:0000313" key="2">
    <source>
        <dbReference type="EMBL" id="KAL2612121.1"/>
    </source>
</evidence>
<dbReference type="EMBL" id="JBHFFA010000007">
    <property type="protein sequence ID" value="KAL2612121.1"/>
    <property type="molecule type" value="Genomic_DNA"/>
</dbReference>
<name>A0ABD1XW23_9MARC</name>
<proteinExistence type="predicted"/>
<feature type="compositionally biased region" description="Basic and acidic residues" evidence="1">
    <location>
        <begin position="74"/>
        <end position="83"/>
    </location>
</feature>
<accession>A0ABD1XW23</accession>
<keyword evidence="3" id="KW-1185">Reference proteome</keyword>
<evidence type="ECO:0000256" key="1">
    <source>
        <dbReference type="SAM" id="MobiDB-lite"/>
    </source>
</evidence>